<evidence type="ECO:0000313" key="13">
    <source>
        <dbReference type="EMBL" id="EPS73687.1"/>
    </source>
</evidence>
<dbReference type="AlphaFoldDB" id="S8ELY7"/>
<name>S8ELY7_9LAMI</name>
<dbReference type="EMBL" id="AUSU01000348">
    <property type="protein sequence ID" value="EPS73687.1"/>
    <property type="molecule type" value="Genomic_DNA"/>
</dbReference>
<evidence type="ECO:0000256" key="6">
    <source>
        <dbReference type="ARBA" id="ARBA00022679"/>
    </source>
</evidence>
<dbReference type="InterPro" id="IPR012552">
    <property type="entry name" value="DVL"/>
</dbReference>
<proteinExistence type="inferred from homology"/>
<keyword evidence="3" id="KW-0217">Developmental protein</keyword>
<keyword evidence="4" id="KW-1003">Cell membrane</keyword>
<evidence type="ECO:0000256" key="3">
    <source>
        <dbReference type="ARBA" id="ARBA00022473"/>
    </source>
</evidence>
<evidence type="ECO:0000256" key="8">
    <source>
        <dbReference type="ARBA" id="ARBA00022989"/>
    </source>
</evidence>
<comment type="subcellular location">
    <subcellularLocation>
        <location evidence="1">Cell membrane</location>
        <topology evidence="1">Single-pass membrane protein</topology>
    </subcellularLocation>
    <subcellularLocation>
        <location evidence="2">Golgi apparatus membrane</location>
    </subcellularLocation>
</comment>
<dbReference type="GO" id="GO:0000139">
    <property type="term" value="C:Golgi membrane"/>
    <property type="evidence" value="ECO:0007669"/>
    <property type="project" value="UniProtKB-SubCell"/>
</dbReference>
<dbReference type="GO" id="GO:0005886">
    <property type="term" value="C:plasma membrane"/>
    <property type="evidence" value="ECO:0007669"/>
    <property type="project" value="UniProtKB-SubCell"/>
</dbReference>
<evidence type="ECO:0000313" key="14">
    <source>
        <dbReference type="Proteomes" id="UP000015453"/>
    </source>
</evidence>
<reference evidence="13 14" key="1">
    <citation type="journal article" date="2013" name="BMC Genomics">
        <title>The miniature genome of a carnivorous plant Genlisea aurea contains a low number of genes and short non-coding sequences.</title>
        <authorList>
            <person name="Leushkin E.V."/>
            <person name="Sutormin R.A."/>
            <person name="Nabieva E.R."/>
            <person name="Penin A.A."/>
            <person name="Kondrashov A.S."/>
            <person name="Logacheva M.D."/>
        </authorList>
    </citation>
    <scope>NUCLEOTIDE SEQUENCE [LARGE SCALE GENOMIC DNA]</scope>
</reference>
<feature type="transmembrane region" description="Helical" evidence="12">
    <location>
        <begin position="12"/>
        <end position="40"/>
    </location>
</feature>
<evidence type="ECO:0000256" key="1">
    <source>
        <dbReference type="ARBA" id="ARBA00004162"/>
    </source>
</evidence>
<keyword evidence="7 12" id="KW-0812">Transmembrane</keyword>
<dbReference type="GO" id="GO:0008285">
    <property type="term" value="P:negative regulation of cell population proliferation"/>
    <property type="evidence" value="ECO:0007669"/>
    <property type="project" value="InterPro"/>
</dbReference>
<keyword evidence="10 12" id="KW-0472">Membrane</keyword>
<dbReference type="Pfam" id="PF08137">
    <property type="entry name" value="DVL"/>
    <property type="match status" value="1"/>
</dbReference>
<comment type="similarity">
    <text evidence="11">Belongs to the DVL/RTFL small polypeptides family.</text>
</comment>
<dbReference type="PANTHER" id="PTHR32044">
    <property type="entry name" value="GLUCOMANNAN 4-BETA-MANNOSYLTRANSFERASE 9"/>
    <property type="match status" value="1"/>
</dbReference>
<evidence type="ECO:0000256" key="5">
    <source>
        <dbReference type="ARBA" id="ARBA00022676"/>
    </source>
</evidence>
<keyword evidence="9" id="KW-0333">Golgi apparatus</keyword>
<keyword evidence="5" id="KW-0328">Glycosyltransferase</keyword>
<dbReference type="PANTHER" id="PTHR32044:SF64">
    <property type="entry name" value="OS09G0572500 PROTEIN"/>
    <property type="match status" value="1"/>
</dbReference>
<accession>S8ELY7</accession>
<organism evidence="13 14">
    <name type="scientific">Genlisea aurea</name>
    <dbReference type="NCBI Taxonomy" id="192259"/>
    <lineage>
        <taxon>Eukaryota</taxon>
        <taxon>Viridiplantae</taxon>
        <taxon>Streptophyta</taxon>
        <taxon>Embryophyta</taxon>
        <taxon>Tracheophyta</taxon>
        <taxon>Spermatophyta</taxon>
        <taxon>Magnoliopsida</taxon>
        <taxon>eudicotyledons</taxon>
        <taxon>Gunneridae</taxon>
        <taxon>Pentapetalae</taxon>
        <taxon>asterids</taxon>
        <taxon>lamiids</taxon>
        <taxon>Lamiales</taxon>
        <taxon>Lentibulariaceae</taxon>
        <taxon>Genlisea</taxon>
    </lineage>
</organism>
<keyword evidence="14" id="KW-1185">Reference proteome</keyword>
<comment type="caution">
    <text evidence="13">The sequence shown here is derived from an EMBL/GenBank/DDBJ whole genome shotgun (WGS) entry which is preliminary data.</text>
</comment>
<keyword evidence="8 12" id="KW-1133">Transmembrane helix</keyword>
<gene>
    <name evidence="13" type="ORF">M569_01074</name>
</gene>
<evidence type="ECO:0000256" key="2">
    <source>
        <dbReference type="ARBA" id="ARBA00004394"/>
    </source>
</evidence>
<evidence type="ECO:0000256" key="4">
    <source>
        <dbReference type="ARBA" id="ARBA00022475"/>
    </source>
</evidence>
<dbReference type="Proteomes" id="UP000015453">
    <property type="component" value="Unassembled WGS sequence"/>
</dbReference>
<sequence>MQRVSIWKKWHVIYAFFFVRKIIAHWVTFFFYCIVIPATILVPEVHLSKSVHLLVFWVLFENVMSLHRSKATIIGLLEANRANEWVLFHSSLLLPSTAMAEEEESEEKDAKRMARLRSLSEKFSHLRAKFYIFRRCIALLVCWQEINE</sequence>
<evidence type="ECO:0000256" key="9">
    <source>
        <dbReference type="ARBA" id="ARBA00023034"/>
    </source>
</evidence>
<evidence type="ECO:0000256" key="12">
    <source>
        <dbReference type="SAM" id="Phobius"/>
    </source>
</evidence>
<dbReference type="GO" id="GO:0051753">
    <property type="term" value="F:mannan synthase activity"/>
    <property type="evidence" value="ECO:0007669"/>
    <property type="project" value="TreeGrafter"/>
</dbReference>
<evidence type="ECO:0000256" key="7">
    <source>
        <dbReference type="ARBA" id="ARBA00022692"/>
    </source>
</evidence>
<evidence type="ECO:0000256" key="10">
    <source>
        <dbReference type="ARBA" id="ARBA00023136"/>
    </source>
</evidence>
<dbReference type="OrthoDB" id="1112499at2759"/>
<dbReference type="GO" id="GO:0048367">
    <property type="term" value="P:shoot system development"/>
    <property type="evidence" value="ECO:0007669"/>
    <property type="project" value="UniProtKB-ARBA"/>
</dbReference>
<protein>
    <submittedName>
        <fullName evidence="13">Mannan synthase</fullName>
    </submittedName>
</protein>
<keyword evidence="6" id="KW-0808">Transferase</keyword>
<evidence type="ECO:0000256" key="11">
    <source>
        <dbReference type="ARBA" id="ARBA00024340"/>
    </source>
</evidence>